<evidence type="ECO:0000313" key="4">
    <source>
        <dbReference type="Proteomes" id="UP001221757"/>
    </source>
</evidence>
<dbReference type="Proteomes" id="UP001221757">
    <property type="component" value="Unassembled WGS sequence"/>
</dbReference>
<keyword evidence="1" id="KW-1133">Transmembrane helix</keyword>
<dbReference type="PANTHER" id="PTHR40465:SF1">
    <property type="entry name" value="DUF6534 DOMAIN-CONTAINING PROTEIN"/>
    <property type="match status" value="1"/>
</dbReference>
<dbReference type="PANTHER" id="PTHR40465">
    <property type="entry name" value="CHROMOSOME 1, WHOLE GENOME SHOTGUN SEQUENCE"/>
    <property type="match status" value="1"/>
</dbReference>
<evidence type="ECO:0000259" key="2">
    <source>
        <dbReference type="Pfam" id="PF20152"/>
    </source>
</evidence>
<dbReference type="InterPro" id="IPR045339">
    <property type="entry name" value="DUF6534"/>
</dbReference>
<feature type="domain" description="DUF6534" evidence="2">
    <location>
        <begin position="33"/>
        <end position="119"/>
    </location>
</feature>
<accession>A0AAD7CTG9</accession>
<evidence type="ECO:0000256" key="1">
    <source>
        <dbReference type="SAM" id="Phobius"/>
    </source>
</evidence>
<protein>
    <recommendedName>
        <fullName evidence="2">DUF6534 domain-containing protein</fullName>
    </recommendedName>
</protein>
<name>A0AAD7CTG9_MYCRO</name>
<comment type="caution">
    <text evidence="3">The sequence shown here is derived from an EMBL/GenBank/DDBJ whole genome shotgun (WGS) entry which is preliminary data.</text>
</comment>
<proteinExistence type="predicted"/>
<reference evidence="3" key="1">
    <citation type="submission" date="2023-03" db="EMBL/GenBank/DDBJ databases">
        <title>Massive genome expansion in bonnet fungi (Mycena s.s.) driven by repeated elements and novel gene families across ecological guilds.</title>
        <authorList>
            <consortium name="Lawrence Berkeley National Laboratory"/>
            <person name="Harder C.B."/>
            <person name="Miyauchi S."/>
            <person name="Viragh M."/>
            <person name="Kuo A."/>
            <person name="Thoen E."/>
            <person name="Andreopoulos B."/>
            <person name="Lu D."/>
            <person name="Skrede I."/>
            <person name="Drula E."/>
            <person name="Henrissat B."/>
            <person name="Morin E."/>
            <person name="Kohler A."/>
            <person name="Barry K."/>
            <person name="LaButti K."/>
            <person name="Morin E."/>
            <person name="Salamov A."/>
            <person name="Lipzen A."/>
            <person name="Mereny Z."/>
            <person name="Hegedus B."/>
            <person name="Baldrian P."/>
            <person name="Stursova M."/>
            <person name="Weitz H."/>
            <person name="Taylor A."/>
            <person name="Grigoriev I.V."/>
            <person name="Nagy L.G."/>
            <person name="Martin F."/>
            <person name="Kauserud H."/>
        </authorList>
    </citation>
    <scope>NUCLEOTIDE SEQUENCE</scope>
    <source>
        <strain evidence="3">CBHHK067</strain>
    </source>
</reference>
<organism evidence="3 4">
    <name type="scientific">Mycena rosella</name>
    <name type="common">Pink bonnet</name>
    <name type="synonym">Agaricus rosellus</name>
    <dbReference type="NCBI Taxonomy" id="1033263"/>
    <lineage>
        <taxon>Eukaryota</taxon>
        <taxon>Fungi</taxon>
        <taxon>Dikarya</taxon>
        <taxon>Basidiomycota</taxon>
        <taxon>Agaricomycotina</taxon>
        <taxon>Agaricomycetes</taxon>
        <taxon>Agaricomycetidae</taxon>
        <taxon>Agaricales</taxon>
        <taxon>Marasmiineae</taxon>
        <taxon>Mycenaceae</taxon>
        <taxon>Mycena</taxon>
    </lineage>
</organism>
<sequence>MAVATSSLAFAVATFDDGARLTPVVIRWLSVTVVDDLSITACLVFYLHRSRTGLSKTDNALSRLSRSGIDSAAFATFFSIMVLITFTKLPSTGFHLLFSIPMGRIYTITLLSTLNQRDSLRHDLSGTRNSGELDFHSISIGNRTPEALTVNIKKRRWIPCTKRLGVIEGVFAFLSRALHILLPFAHAYSVIIKARARRSKPRPG</sequence>
<dbReference type="EMBL" id="JARKIE010000274">
    <property type="protein sequence ID" value="KAJ7658948.1"/>
    <property type="molecule type" value="Genomic_DNA"/>
</dbReference>
<keyword evidence="4" id="KW-1185">Reference proteome</keyword>
<feature type="transmembrane region" description="Helical" evidence="1">
    <location>
        <begin position="68"/>
        <end position="87"/>
    </location>
</feature>
<dbReference type="Pfam" id="PF20152">
    <property type="entry name" value="DUF6534"/>
    <property type="match status" value="1"/>
</dbReference>
<keyword evidence="1" id="KW-0812">Transmembrane</keyword>
<gene>
    <name evidence="3" type="ORF">B0H17DRAFT_1096361</name>
</gene>
<keyword evidence="1" id="KW-0472">Membrane</keyword>
<evidence type="ECO:0000313" key="3">
    <source>
        <dbReference type="EMBL" id="KAJ7658948.1"/>
    </source>
</evidence>
<feature type="transmembrane region" description="Helical" evidence="1">
    <location>
        <begin position="28"/>
        <end position="47"/>
    </location>
</feature>
<dbReference type="AlphaFoldDB" id="A0AAD7CTG9"/>